<dbReference type="InterPro" id="IPR016095">
    <property type="entry name" value="Ribosomal_uL1_3-a/b-sand"/>
</dbReference>
<sequence>MIILVAVFLKEAGGAGSHALVRAPLRGATSVRAERRLGTSILFDVKNGRRRLRNIPKCDACSLERTSSNNRGSRLLLEASWGHAFHGFQRRDSSAAIVCLNACALSCSKLSQEALNAAVVSILQGAQEKKRNFVETIELQISLKDYDTQRDKRFSGSVRLPHVPRPKVKICVFGDAVHIEEAKALGLDCMDIEDMKKINRNKKIVKKLTRKYDAFLASQSLVPQITRFLGPGLSKAGKFPAQITHQDKIEEKILEVRSSIKFQLKKVLCLGVAVANVEMTEAQVRYNLTIAINFLVSLLKKNWNNVKRLHIKSTMGKCHTIYG</sequence>
<dbReference type="FunFam" id="3.30.190.20:FF:000009">
    <property type="entry name" value="Ribosomal protein L10a"/>
    <property type="match status" value="1"/>
</dbReference>
<dbReference type="InterPro" id="IPR050257">
    <property type="entry name" value="eL8/uL1-like"/>
</dbReference>
<dbReference type="FunFam" id="3.40.50.790:FF:000002">
    <property type="entry name" value="Ribosomal protein"/>
    <property type="match status" value="1"/>
</dbReference>
<dbReference type="PANTHER" id="PTHR23105">
    <property type="entry name" value="RIBOSOMAL PROTEIN L7AE FAMILY MEMBER"/>
    <property type="match status" value="1"/>
</dbReference>
<dbReference type="AlphaFoldDB" id="A0A1D3CSL0"/>
<reference evidence="4 5" key="1">
    <citation type="journal article" date="2016" name="BMC Genomics">
        <title>Comparative genomics reveals Cyclospora cayetanensis possesses coccidia-like metabolism and invasion components but unique surface antigens.</title>
        <authorList>
            <person name="Liu S."/>
            <person name="Wang L."/>
            <person name="Zheng H."/>
            <person name="Xu Z."/>
            <person name="Roellig D.M."/>
            <person name="Li N."/>
            <person name="Frace M.A."/>
            <person name="Tang K."/>
            <person name="Arrowood M.J."/>
            <person name="Moss D.M."/>
            <person name="Zhang L."/>
            <person name="Feng Y."/>
            <person name="Xiao L."/>
        </authorList>
    </citation>
    <scope>NUCLEOTIDE SEQUENCE [LARGE SCALE GENOMIC DNA]</scope>
    <source>
        <strain evidence="4 5">CHN_HEN01</strain>
    </source>
</reference>
<comment type="similarity">
    <text evidence="1">Belongs to the universal ribosomal protein uL1 family.</text>
</comment>
<dbReference type="Gene3D" id="3.40.50.790">
    <property type="match status" value="1"/>
</dbReference>
<protein>
    <submittedName>
        <fullName evidence="4">60s ribosomal protein</fullName>
    </submittedName>
</protein>
<evidence type="ECO:0000256" key="2">
    <source>
        <dbReference type="ARBA" id="ARBA00022980"/>
    </source>
</evidence>
<evidence type="ECO:0000313" key="5">
    <source>
        <dbReference type="Proteomes" id="UP000095192"/>
    </source>
</evidence>
<dbReference type="InParanoid" id="A0A1D3CSL0"/>
<dbReference type="FunCoup" id="A0A1D3CSL0">
    <property type="interactions" value="295"/>
</dbReference>
<name>A0A1D3CSL0_9EIME</name>
<dbReference type="GO" id="GO:0003723">
    <property type="term" value="F:RNA binding"/>
    <property type="evidence" value="ECO:0007669"/>
    <property type="project" value="InterPro"/>
</dbReference>
<dbReference type="EMBL" id="JROU02002101">
    <property type="protein sequence ID" value="OEH74183.1"/>
    <property type="molecule type" value="Genomic_DNA"/>
</dbReference>
<evidence type="ECO:0000313" key="4">
    <source>
        <dbReference type="EMBL" id="OEH74183.1"/>
    </source>
</evidence>
<dbReference type="Proteomes" id="UP000095192">
    <property type="component" value="Unassembled WGS sequence"/>
</dbReference>
<accession>A0A1D3CSL0</accession>
<comment type="caution">
    <text evidence="4">The sequence shown here is derived from an EMBL/GenBank/DDBJ whole genome shotgun (WGS) entry which is preliminary data.</text>
</comment>
<organism evidence="4 5">
    <name type="scientific">Cyclospora cayetanensis</name>
    <dbReference type="NCBI Taxonomy" id="88456"/>
    <lineage>
        <taxon>Eukaryota</taxon>
        <taxon>Sar</taxon>
        <taxon>Alveolata</taxon>
        <taxon>Apicomplexa</taxon>
        <taxon>Conoidasida</taxon>
        <taxon>Coccidia</taxon>
        <taxon>Eucoccidiorida</taxon>
        <taxon>Eimeriorina</taxon>
        <taxon>Eimeriidae</taxon>
        <taxon>Cyclospora</taxon>
    </lineage>
</organism>
<evidence type="ECO:0000256" key="1">
    <source>
        <dbReference type="ARBA" id="ARBA00010531"/>
    </source>
</evidence>
<dbReference type="Pfam" id="PF00687">
    <property type="entry name" value="Ribosomal_L1"/>
    <property type="match status" value="1"/>
</dbReference>
<dbReference type="CDD" id="cd00403">
    <property type="entry name" value="Ribosomal_L1"/>
    <property type="match status" value="1"/>
</dbReference>
<gene>
    <name evidence="4" type="ORF">cyc_04396</name>
</gene>
<dbReference type="GO" id="GO:1990904">
    <property type="term" value="C:ribonucleoprotein complex"/>
    <property type="evidence" value="ECO:0007669"/>
    <property type="project" value="UniProtKB-KW"/>
</dbReference>
<dbReference type="FunFam" id="3.30.190.20:FF:000006">
    <property type="entry name" value="Ribosomal protein"/>
    <property type="match status" value="1"/>
</dbReference>
<dbReference type="InterPro" id="IPR028364">
    <property type="entry name" value="Ribosomal_uL1/biogenesis"/>
</dbReference>
<dbReference type="VEuPathDB" id="ToxoDB:cyc_04396"/>
<dbReference type="InterPro" id="IPR023674">
    <property type="entry name" value="Ribosomal_uL1-like"/>
</dbReference>
<keyword evidence="3" id="KW-0687">Ribonucleoprotein</keyword>
<proteinExistence type="inferred from homology"/>
<keyword evidence="2 4" id="KW-0689">Ribosomal protein</keyword>
<dbReference type="SUPFAM" id="SSF56808">
    <property type="entry name" value="Ribosomal protein L1"/>
    <property type="match status" value="1"/>
</dbReference>
<keyword evidence="5" id="KW-1185">Reference proteome</keyword>
<evidence type="ECO:0000256" key="3">
    <source>
        <dbReference type="ARBA" id="ARBA00023274"/>
    </source>
</evidence>
<dbReference type="GO" id="GO:0005840">
    <property type="term" value="C:ribosome"/>
    <property type="evidence" value="ECO:0007669"/>
    <property type="project" value="UniProtKB-KW"/>
</dbReference>
<dbReference type="Gene3D" id="3.30.190.20">
    <property type="match status" value="1"/>
</dbReference>